<protein>
    <submittedName>
        <fullName evidence="1">Uncharacterized protein</fullName>
    </submittedName>
</protein>
<evidence type="ECO:0000313" key="2">
    <source>
        <dbReference type="Proteomes" id="UP000799770"/>
    </source>
</evidence>
<dbReference type="EMBL" id="ML977329">
    <property type="protein sequence ID" value="KAF2113053.1"/>
    <property type="molecule type" value="Genomic_DNA"/>
</dbReference>
<keyword evidence="2" id="KW-1185">Reference proteome</keyword>
<proteinExistence type="predicted"/>
<name>A0A6A5Z220_9PLEO</name>
<dbReference type="Proteomes" id="UP000799770">
    <property type="component" value="Unassembled WGS sequence"/>
</dbReference>
<accession>A0A6A5Z220</accession>
<sequence>MTATPVITALPLNATASITNLPIVGDGTYIDESGFTFVSPSVYIAFTSLGGHNSCGLLGEPIYNTTIGFHRNEISSLVSPEPFTVCTTTHKQLVKSYTWEWTDTDTSTTTVYTILTQKVEYTDVAQDCSSIPGYSFFADNPQNWQIALGGMLLLQSPFTLFFIHTLIASCRSLSPCHRNSRAREESTPGMGIMRRARSTRRFL</sequence>
<reference evidence="1" key="1">
    <citation type="journal article" date="2020" name="Stud. Mycol.">
        <title>101 Dothideomycetes genomes: a test case for predicting lifestyles and emergence of pathogens.</title>
        <authorList>
            <person name="Haridas S."/>
            <person name="Albert R."/>
            <person name="Binder M."/>
            <person name="Bloem J."/>
            <person name="Labutti K."/>
            <person name="Salamov A."/>
            <person name="Andreopoulos B."/>
            <person name="Baker S."/>
            <person name="Barry K."/>
            <person name="Bills G."/>
            <person name="Bluhm B."/>
            <person name="Cannon C."/>
            <person name="Castanera R."/>
            <person name="Culley D."/>
            <person name="Daum C."/>
            <person name="Ezra D."/>
            <person name="Gonzalez J."/>
            <person name="Henrissat B."/>
            <person name="Kuo A."/>
            <person name="Liang C."/>
            <person name="Lipzen A."/>
            <person name="Lutzoni F."/>
            <person name="Magnuson J."/>
            <person name="Mondo S."/>
            <person name="Nolan M."/>
            <person name="Ohm R."/>
            <person name="Pangilinan J."/>
            <person name="Park H.-J."/>
            <person name="Ramirez L."/>
            <person name="Alfaro M."/>
            <person name="Sun H."/>
            <person name="Tritt A."/>
            <person name="Yoshinaga Y."/>
            <person name="Zwiers L.-H."/>
            <person name="Turgeon B."/>
            <person name="Goodwin S."/>
            <person name="Spatafora J."/>
            <person name="Crous P."/>
            <person name="Grigoriev I."/>
        </authorList>
    </citation>
    <scope>NUCLEOTIDE SEQUENCE</scope>
    <source>
        <strain evidence="1">CBS 627.86</strain>
    </source>
</reference>
<organism evidence="1 2">
    <name type="scientific">Lophiotrema nucula</name>
    <dbReference type="NCBI Taxonomy" id="690887"/>
    <lineage>
        <taxon>Eukaryota</taxon>
        <taxon>Fungi</taxon>
        <taxon>Dikarya</taxon>
        <taxon>Ascomycota</taxon>
        <taxon>Pezizomycotina</taxon>
        <taxon>Dothideomycetes</taxon>
        <taxon>Pleosporomycetidae</taxon>
        <taxon>Pleosporales</taxon>
        <taxon>Lophiotremataceae</taxon>
        <taxon>Lophiotrema</taxon>
    </lineage>
</organism>
<evidence type="ECO:0000313" key="1">
    <source>
        <dbReference type="EMBL" id="KAF2113053.1"/>
    </source>
</evidence>
<gene>
    <name evidence="1" type="ORF">BDV96DRAFT_150188</name>
</gene>
<dbReference type="AlphaFoldDB" id="A0A6A5Z220"/>
<dbReference type="OrthoDB" id="3944128at2759"/>